<dbReference type="AlphaFoldDB" id="A0A2G9RHS6"/>
<proteinExistence type="predicted"/>
<feature type="non-terminal residue" evidence="3">
    <location>
        <position position="1"/>
    </location>
</feature>
<dbReference type="EMBL" id="KV938383">
    <property type="protein sequence ID" value="PIO26763.1"/>
    <property type="molecule type" value="Genomic_DNA"/>
</dbReference>
<feature type="region of interest" description="Disordered" evidence="1">
    <location>
        <begin position="1"/>
        <end position="96"/>
    </location>
</feature>
<keyword evidence="2" id="KW-0812">Transmembrane</keyword>
<protein>
    <submittedName>
        <fullName evidence="3">Uncharacterized protein</fullName>
    </submittedName>
</protein>
<feature type="non-terminal residue" evidence="3">
    <location>
        <position position="271"/>
    </location>
</feature>
<keyword evidence="4" id="KW-1185">Reference proteome</keyword>
<gene>
    <name evidence="3" type="ORF">AB205_0138430</name>
</gene>
<evidence type="ECO:0000256" key="1">
    <source>
        <dbReference type="SAM" id="MobiDB-lite"/>
    </source>
</evidence>
<name>A0A2G9RHS6_AQUCT</name>
<evidence type="ECO:0000313" key="3">
    <source>
        <dbReference type="EMBL" id="PIO26763.1"/>
    </source>
</evidence>
<evidence type="ECO:0000313" key="4">
    <source>
        <dbReference type="Proteomes" id="UP000228934"/>
    </source>
</evidence>
<feature type="transmembrane region" description="Helical" evidence="2">
    <location>
        <begin position="197"/>
        <end position="219"/>
    </location>
</feature>
<accession>A0A2G9RHS6</accession>
<sequence>GYNNGNPPERCPLHYRDSTQEDQDYQGEDLIVVKVEPEEDDPYVTGDEPCKEKEIPPEISTDGQHNLNHEEKPPVVSPGGETEDDVDLTSNSSQECSNTTDVHLLLNSTDLSLDPSNNVRCIPNHSSNIALCPPPVADQDLQCSECGTSPLPVGTLHLIGMAKENSREDSMAVERTDQDGTEWHPMWILNHSSAGLYLSYVLLQVLLLYLPTTIHLVGMTKKNNREDSMADERTAQDGTERHPIWLLNHSFSAGLYLSYVLLQVLLPPTCQ</sequence>
<keyword evidence="2" id="KW-1133">Transmembrane helix</keyword>
<dbReference type="Proteomes" id="UP000228934">
    <property type="component" value="Unassembled WGS sequence"/>
</dbReference>
<evidence type="ECO:0000256" key="2">
    <source>
        <dbReference type="SAM" id="Phobius"/>
    </source>
</evidence>
<organism evidence="3 4">
    <name type="scientific">Aquarana catesbeiana</name>
    <name type="common">American bullfrog</name>
    <name type="synonym">Rana catesbeiana</name>
    <dbReference type="NCBI Taxonomy" id="8400"/>
    <lineage>
        <taxon>Eukaryota</taxon>
        <taxon>Metazoa</taxon>
        <taxon>Chordata</taxon>
        <taxon>Craniata</taxon>
        <taxon>Vertebrata</taxon>
        <taxon>Euteleostomi</taxon>
        <taxon>Amphibia</taxon>
        <taxon>Batrachia</taxon>
        <taxon>Anura</taxon>
        <taxon>Neobatrachia</taxon>
        <taxon>Ranoidea</taxon>
        <taxon>Ranidae</taxon>
        <taxon>Aquarana</taxon>
    </lineage>
</organism>
<keyword evidence="2" id="KW-0472">Membrane</keyword>
<reference evidence="4" key="1">
    <citation type="journal article" date="2017" name="Nat. Commun.">
        <title>The North American bullfrog draft genome provides insight into hormonal regulation of long noncoding RNA.</title>
        <authorList>
            <person name="Hammond S.A."/>
            <person name="Warren R.L."/>
            <person name="Vandervalk B.P."/>
            <person name="Kucuk E."/>
            <person name="Khan H."/>
            <person name="Gibb E.A."/>
            <person name="Pandoh P."/>
            <person name="Kirk H."/>
            <person name="Zhao Y."/>
            <person name="Jones M."/>
            <person name="Mungall A.J."/>
            <person name="Coope R."/>
            <person name="Pleasance S."/>
            <person name="Moore R.A."/>
            <person name="Holt R.A."/>
            <person name="Round J.M."/>
            <person name="Ohora S."/>
            <person name="Walle B.V."/>
            <person name="Veldhoen N."/>
            <person name="Helbing C.C."/>
            <person name="Birol I."/>
        </authorList>
    </citation>
    <scope>NUCLEOTIDE SEQUENCE [LARGE SCALE GENOMIC DNA]</scope>
</reference>